<gene>
    <name evidence="1" type="ORF">APR03_001138</name>
</gene>
<comment type="caution">
    <text evidence="1">The sequence shown here is derived from an EMBL/GenBank/DDBJ whole genome shotgun (WGS) entry which is preliminary data.</text>
</comment>
<dbReference type="AlphaFoldDB" id="A0A9X2G1Y9"/>
<name>A0A9X2G1Y9_9MICO</name>
<evidence type="ECO:0000313" key="1">
    <source>
        <dbReference type="EMBL" id="MCP2263802.1"/>
    </source>
</evidence>
<accession>A0A9X2G1Y9</accession>
<dbReference type="SUPFAM" id="SSF53187">
    <property type="entry name" value="Zn-dependent exopeptidases"/>
    <property type="match status" value="1"/>
</dbReference>
<evidence type="ECO:0000313" key="2">
    <source>
        <dbReference type="Proteomes" id="UP001139493"/>
    </source>
</evidence>
<reference evidence="1" key="1">
    <citation type="submission" date="2022-06" db="EMBL/GenBank/DDBJ databases">
        <title>Genomic Encyclopedia of Archaeal and Bacterial Type Strains, Phase II (KMG-II): from individual species to whole genera.</title>
        <authorList>
            <person name="Goeker M."/>
        </authorList>
    </citation>
    <scope>NUCLEOTIDE SEQUENCE</scope>
    <source>
        <strain evidence="1">DSM 26652</strain>
    </source>
</reference>
<dbReference type="Gene3D" id="3.40.630.40">
    <property type="entry name" value="Zn-dependent exopeptidases"/>
    <property type="match status" value="1"/>
</dbReference>
<proteinExistence type="predicted"/>
<organism evidence="1 2">
    <name type="scientific">Promicromonospora thailandica</name>
    <dbReference type="NCBI Taxonomy" id="765201"/>
    <lineage>
        <taxon>Bacteria</taxon>
        <taxon>Bacillati</taxon>
        <taxon>Actinomycetota</taxon>
        <taxon>Actinomycetes</taxon>
        <taxon>Micrococcales</taxon>
        <taxon>Promicromonosporaceae</taxon>
        <taxon>Promicromonospora</taxon>
    </lineage>
</organism>
<keyword evidence="2" id="KW-1185">Reference proteome</keyword>
<sequence>MSDEQRTSPPYGDVVARWQGFEQVFSQNGYERGARPWPQGLPRGVAEPTPGLLELRGSSRPEVVLTASHAANHVRDGELKLADRGTGGLAILLAELTGCTALVAAGTAGDANYDDAHPLKDRLAGLRPAVVIDLHGMRSRSESDVDLGTGSGDVPAGLLDTLGRSDLRVTTNAVFGAMRSTTVTAYAQARGVPAVQVEVGAHLRPPSDASDDLRRLVTALVTAIESTASPDPSSALTAVPVAIASGLPLAVVHPDALAGLRGPVPVTVTADDRSVVAWAWSATAVGVPEEARGLSPGQIGVGRRLREKLDDASVLSLVVPRIVPLRTRAALARDLPAADEVHVSPGDLVAGIYLLVHDGVTAWVRAVPRAHVPTGQIRLGYQLRLLIASDSTADDGQVALVAATPAVTRREHRDSWLRRLGGATDTLAERLWRALFRAPEFAARIMQAHAGDDGAAVVSLHPAVFDRIGVEPGQQVLVRWGGREVAALAVADHDPPETGAPPDSIKRVQRVNRLWPHLPEGMSPHVVVRMSAQLRGDLGAPVATVVTVRRRLRPVLVRNLNSLVVPLASLVLAGAALPDPHWPTLGLGTALMSVFALARLRIPRPRRGARVDNGWVGELAGPEEISGTGLRR</sequence>
<protein>
    <submittedName>
        <fullName evidence="1">N-formylglutamate amidohydrolase</fullName>
    </submittedName>
</protein>
<dbReference type="EMBL" id="JAMTCS010000003">
    <property type="protein sequence ID" value="MCP2263802.1"/>
    <property type="molecule type" value="Genomic_DNA"/>
</dbReference>
<dbReference type="Proteomes" id="UP001139493">
    <property type="component" value="Unassembled WGS sequence"/>
</dbReference>